<dbReference type="Proteomes" id="UP000337189">
    <property type="component" value="Unassembled WGS sequence"/>
</dbReference>
<protein>
    <submittedName>
        <fullName evidence="1">Uncharacterized protein</fullName>
    </submittedName>
</protein>
<dbReference type="AlphaFoldDB" id="A0A5E4XXH0"/>
<proteinExistence type="predicted"/>
<dbReference type="EMBL" id="CABPSJ010000006">
    <property type="protein sequence ID" value="VVE41129.1"/>
    <property type="molecule type" value="Genomic_DNA"/>
</dbReference>
<evidence type="ECO:0000313" key="2">
    <source>
        <dbReference type="Proteomes" id="UP000337189"/>
    </source>
</evidence>
<name>A0A5E4XXH0_9BURK</name>
<reference evidence="1 2" key="1">
    <citation type="submission" date="2019-08" db="EMBL/GenBank/DDBJ databases">
        <authorList>
            <person name="Peeters C."/>
        </authorList>
    </citation>
    <scope>NUCLEOTIDE SEQUENCE [LARGE SCALE GENOMIC DNA]</scope>
    <source>
        <strain evidence="1 2">LMG 31110</strain>
    </source>
</reference>
<dbReference type="GeneID" id="47012595"/>
<dbReference type="RefSeq" id="WP_058375279.1">
    <property type="nucleotide sequence ID" value="NZ_CABPSJ010000006.1"/>
</dbReference>
<dbReference type="OrthoDB" id="6861532at2"/>
<evidence type="ECO:0000313" key="1">
    <source>
        <dbReference type="EMBL" id="VVE41129.1"/>
    </source>
</evidence>
<organism evidence="1 2">
    <name type="scientific">Pandoraea communis</name>
    <dbReference type="NCBI Taxonomy" id="2508297"/>
    <lineage>
        <taxon>Bacteria</taxon>
        <taxon>Pseudomonadati</taxon>
        <taxon>Pseudomonadota</taxon>
        <taxon>Betaproteobacteria</taxon>
        <taxon>Burkholderiales</taxon>
        <taxon>Burkholderiaceae</taxon>
        <taxon>Pandoraea</taxon>
    </lineage>
</organism>
<sequence>MVIQYSDPHGDISKLWGSNVSAREERWLWLRLKYFPYFTPTALWPMPDSVGMPPSPDSTITAGDIKAELGQLLKKNKVIIPMLRAGRCFTQDADFDWITDNARQLYWLINALHSALKFEIGDARARFSSRDYYICLVDLVMQPIADKLHYIKQQQQLWAGHLRSTSYLDWFSDDIDEERHAFSWKALESRLAPAMPFFRWGDADTWRQKGGVGLKCFFDSLRISDHEKKSHVDHIRKLWSQRKYREKLEKNKVRQRNFVLSDTTMADLDKLAKQLGISRTETLERLIELATKQGISDIRMTSNISLQHPIESS</sequence>
<gene>
    <name evidence="1" type="ORF">PCO31110_04214</name>
</gene>
<accession>A0A5E4XXH0</accession>